<evidence type="ECO:0000313" key="3">
    <source>
        <dbReference type="Proteomes" id="UP000652761"/>
    </source>
</evidence>
<dbReference type="AlphaFoldDB" id="A0A843XSQ6"/>
<dbReference type="Proteomes" id="UP000652761">
    <property type="component" value="Unassembled WGS sequence"/>
</dbReference>
<feature type="non-terminal residue" evidence="2">
    <location>
        <position position="133"/>
    </location>
</feature>
<comment type="caution">
    <text evidence="2">The sequence shown here is derived from an EMBL/GenBank/DDBJ whole genome shotgun (WGS) entry which is preliminary data.</text>
</comment>
<keyword evidence="3" id="KW-1185">Reference proteome</keyword>
<dbReference type="EMBL" id="NMUH01012157">
    <property type="protein sequence ID" value="MQM22101.1"/>
    <property type="molecule type" value="Genomic_DNA"/>
</dbReference>
<evidence type="ECO:0000256" key="1">
    <source>
        <dbReference type="SAM" id="MobiDB-lite"/>
    </source>
</evidence>
<protein>
    <submittedName>
        <fullName evidence="2">Uncharacterized protein</fullName>
    </submittedName>
</protein>
<accession>A0A843XSQ6</accession>
<organism evidence="2 3">
    <name type="scientific">Colocasia esculenta</name>
    <name type="common">Wild taro</name>
    <name type="synonym">Arum esculentum</name>
    <dbReference type="NCBI Taxonomy" id="4460"/>
    <lineage>
        <taxon>Eukaryota</taxon>
        <taxon>Viridiplantae</taxon>
        <taxon>Streptophyta</taxon>
        <taxon>Embryophyta</taxon>
        <taxon>Tracheophyta</taxon>
        <taxon>Spermatophyta</taxon>
        <taxon>Magnoliopsida</taxon>
        <taxon>Liliopsida</taxon>
        <taxon>Araceae</taxon>
        <taxon>Aroideae</taxon>
        <taxon>Colocasieae</taxon>
        <taxon>Colocasia</taxon>
    </lineage>
</organism>
<reference evidence="2" key="1">
    <citation type="submission" date="2017-07" db="EMBL/GenBank/DDBJ databases">
        <title>Taro Niue Genome Assembly and Annotation.</title>
        <authorList>
            <person name="Atibalentja N."/>
            <person name="Keating K."/>
            <person name="Fields C.J."/>
        </authorList>
    </citation>
    <scope>NUCLEOTIDE SEQUENCE</scope>
    <source>
        <strain evidence="2">Niue_2</strain>
        <tissue evidence="2">Leaf</tissue>
    </source>
</reference>
<sequence>LHKFAIVVSTHPLVAKWCRHTSAEASTPDLFGHVAAWGSREFVLDRVPTHSKGTIGLMGLYIFPNIGPPTRRQIQKTLAKGFGGKKIYISCSRLSRCCGDPSPSLKKHEGVKESSEEGVGALLKGADPAEASN</sequence>
<name>A0A843XSQ6_COLES</name>
<gene>
    <name evidence="2" type="ORF">Taro_055149</name>
</gene>
<proteinExistence type="predicted"/>
<evidence type="ECO:0000313" key="2">
    <source>
        <dbReference type="EMBL" id="MQM22101.1"/>
    </source>
</evidence>
<feature type="region of interest" description="Disordered" evidence="1">
    <location>
        <begin position="100"/>
        <end position="133"/>
    </location>
</feature>
<feature type="non-terminal residue" evidence="2">
    <location>
        <position position="1"/>
    </location>
</feature>
<feature type="compositionally biased region" description="Basic and acidic residues" evidence="1">
    <location>
        <begin position="106"/>
        <end position="115"/>
    </location>
</feature>